<dbReference type="RefSeq" id="WP_189917918.1">
    <property type="nucleotide sequence ID" value="NZ_BMSI01000001.1"/>
</dbReference>
<comment type="caution">
    <text evidence="1">The sequence shown here is derived from an EMBL/GenBank/DDBJ whole genome shotgun (WGS) entry which is preliminary data.</text>
</comment>
<dbReference type="EMBL" id="BNEB01000003">
    <property type="protein sequence ID" value="GHI61059.1"/>
    <property type="molecule type" value="Genomic_DNA"/>
</dbReference>
<proteinExistence type="predicted"/>
<evidence type="ECO:0008006" key="3">
    <source>
        <dbReference type="Google" id="ProtNLM"/>
    </source>
</evidence>
<accession>A0ABQ3RYX9</accession>
<gene>
    <name evidence="1" type="ORF">Saso_27090</name>
</gene>
<keyword evidence="2" id="KW-1185">Reference proteome</keyword>
<sequence>MADEQPVTSTEMAQAIAEAIMKQAAKLAEVPDSPAAAAGLKDLAEAYAWLKYPSKPH</sequence>
<dbReference type="Proteomes" id="UP000649259">
    <property type="component" value="Unassembled WGS sequence"/>
</dbReference>
<evidence type="ECO:0000313" key="2">
    <source>
        <dbReference type="Proteomes" id="UP000649259"/>
    </source>
</evidence>
<evidence type="ECO:0000313" key="1">
    <source>
        <dbReference type="EMBL" id="GHI61059.1"/>
    </source>
</evidence>
<protein>
    <recommendedName>
        <fullName evidence="3">Transposase</fullName>
    </recommendedName>
</protein>
<organism evidence="1 2">
    <name type="scientific">Streptomyces asoensis</name>
    <dbReference type="NCBI Taxonomy" id="249586"/>
    <lineage>
        <taxon>Bacteria</taxon>
        <taxon>Bacillati</taxon>
        <taxon>Actinomycetota</taxon>
        <taxon>Actinomycetes</taxon>
        <taxon>Kitasatosporales</taxon>
        <taxon>Streptomycetaceae</taxon>
        <taxon>Streptomyces</taxon>
    </lineage>
</organism>
<reference evidence="2" key="1">
    <citation type="submission" date="2023-07" db="EMBL/GenBank/DDBJ databases">
        <title>Whole genome shotgun sequence of Streptomyces cacaoi subsp. asoensis NBRC 13813.</title>
        <authorList>
            <person name="Komaki H."/>
            <person name="Tamura T."/>
        </authorList>
    </citation>
    <scope>NUCLEOTIDE SEQUENCE [LARGE SCALE GENOMIC DNA]</scope>
    <source>
        <strain evidence="2">NBRC 13813</strain>
    </source>
</reference>
<name>A0ABQ3RYX9_9ACTN</name>
<dbReference type="GeneID" id="91470591"/>